<evidence type="ECO:0000313" key="2">
    <source>
        <dbReference type="EMBL" id="SEK34270.1"/>
    </source>
</evidence>
<feature type="domain" description="PepSY" evidence="1">
    <location>
        <begin position="42"/>
        <end position="99"/>
    </location>
</feature>
<organism evidence="2 3">
    <name type="scientific">Ectothiorhodospira marina</name>
    <dbReference type="NCBI Taxonomy" id="1396821"/>
    <lineage>
        <taxon>Bacteria</taxon>
        <taxon>Pseudomonadati</taxon>
        <taxon>Pseudomonadota</taxon>
        <taxon>Gammaproteobacteria</taxon>
        <taxon>Chromatiales</taxon>
        <taxon>Ectothiorhodospiraceae</taxon>
        <taxon>Ectothiorhodospira</taxon>
    </lineage>
</organism>
<dbReference type="InterPro" id="IPR025711">
    <property type="entry name" value="PepSY"/>
</dbReference>
<dbReference type="STRING" id="1396821.SAMN05444515_101463"/>
<dbReference type="Pfam" id="PF03413">
    <property type="entry name" value="PepSY"/>
    <property type="match status" value="1"/>
</dbReference>
<protein>
    <submittedName>
        <fullName evidence="2">Peptidase propeptide and YPEB domain-containing protein</fullName>
    </submittedName>
</protein>
<evidence type="ECO:0000313" key="3">
    <source>
        <dbReference type="Proteomes" id="UP000199256"/>
    </source>
</evidence>
<sequence length="103" mass="11626">MNSRSLITPLLCLALITPGLALSGDRMEHDEILRLRSAGEIMPMEEILKHAREIVPGHFVEAELEREDGRHVYELKILDADGVRHKLYLDAGDGSLIKRKADR</sequence>
<proteinExistence type="predicted"/>
<dbReference type="Proteomes" id="UP000199256">
    <property type="component" value="Unassembled WGS sequence"/>
</dbReference>
<name>A0A1H7GCP9_9GAMM</name>
<evidence type="ECO:0000259" key="1">
    <source>
        <dbReference type="Pfam" id="PF03413"/>
    </source>
</evidence>
<accession>A0A1H7GCP9</accession>
<dbReference type="Gene3D" id="3.10.450.40">
    <property type="match status" value="1"/>
</dbReference>
<gene>
    <name evidence="2" type="ORF">SAMN05444515_101463</name>
</gene>
<dbReference type="EMBL" id="FOAA01000001">
    <property type="protein sequence ID" value="SEK34270.1"/>
    <property type="molecule type" value="Genomic_DNA"/>
</dbReference>
<dbReference type="AlphaFoldDB" id="A0A1H7GCP9"/>
<keyword evidence="3" id="KW-1185">Reference proteome</keyword>
<reference evidence="3" key="1">
    <citation type="submission" date="2016-10" db="EMBL/GenBank/DDBJ databases">
        <authorList>
            <person name="Varghese N."/>
            <person name="Submissions S."/>
        </authorList>
    </citation>
    <scope>NUCLEOTIDE SEQUENCE [LARGE SCALE GENOMIC DNA]</scope>
    <source>
        <strain evidence="3">DSM 241</strain>
    </source>
</reference>
<dbReference type="OrthoDB" id="6975080at2"/>
<dbReference type="RefSeq" id="WP_090250295.1">
    <property type="nucleotide sequence ID" value="NZ_FOAA01000001.1"/>
</dbReference>